<dbReference type="InterPro" id="IPR018253">
    <property type="entry name" value="DnaJ_domain_CS"/>
</dbReference>
<dbReference type="Pfam" id="PF01556">
    <property type="entry name" value="DnaJ_C"/>
    <property type="match status" value="1"/>
</dbReference>
<dbReference type="PANTHER" id="PTHR43096:SF52">
    <property type="entry name" value="DNAJ HOMOLOG 1, MITOCHONDRIAL-RELATED"/>
    <property type="match status" value="1"/>
</dbReference>
<dbReference type="AlphaFoldDB" id="A0A381DHJ1"/>
<dbReference type="PROSITE" id="PS00636">
    <property type="entry name" value="DNAJ_1"/>
    <property type="match status" value="1"/>
</dbReference>
<dbReference type="InterPro" id="IPR036869">
    <property type="entry name" value="J_dom_sf"/>
</dbReference>
<dbReference type="GeneID" id="93090561"/>
<dbReference type="GO" id="GO:0042026">
    <property type="term" value="P:protein refolding"/>
    <property type="evidence" value="ECO:0007669"/>
    <property type="project" value="TreeGrafter"/>
</dbReference>
<dbReference type="Gene3D" id="1.10.287.110">
    <property type="entry name" value="DnaJ domain"/>
    <property type="match status" value="1"/>
</dbReference>
<dbReference type="SUPFAM" id="SSF46565">
    <property type="entry name" value="Chaperone J-domain"/>
    <property type="match status" value="1"/>
</dbReference>
<evidence type="ECO:0000313" key="2">
    <source>
        <dbReference type="EMBL" id="SUX09602.1"/>
    </source>
</evidence>
<proteinExistence type="predicted"/>
<dbReference type="Gene3D" id="2.60.260.20">
    <property type="entry name" value="Urease metallochaperone UreE, N-terminal domain"/>
    <property type="match status" value="2"/>
</dbReference>
<accession>A0A381DHJ1</accession>
<keyword evidence="1" id="KW-0143">Chaperone</keyword>
<dbReference type="PROSITE" id="PS50076">
    <property type="entry name" value="DNAJ_2"/>
    <property type="match status" value="1"/>
</dbReference>
<dbReference type="GO" id="GO:0005737">
    <property type="term" value="C:cytoplasm"/>
    <property type="evidence" value="ECO:0007669"/>
    <property type="project" value="TreeGrafter"/>
</dbReference>
<dbReference type="RefSeq" id="WP_089182392.1">
    <property type="nucleotide sequence ID" value="NZ_CP043427.1"/>
</dbReference>
<dbReference type="EMBL" id="UFVD01000001">
    <property type="protein sequence ID" value="SUX09602.1"/>
    <property type="molecule type" value="Genomic_DNA"/>
</dbReference>
<organism evidence="2 3">
    <name type="scientific">Campylobacter sputorum subsp. sputorum</name>
    <dbReference type="NCBI Taxonomy" id="32024"/>
    <lineage>
        <taxon>Bacteria</taxon>
        <taxon>Pseudomonadati</taxon>
        <taxon>Campylobacterota</taxon>
        <taxon>Epsilonproteobacteria</taxon>
        <taxon>Campylobacterales</taxon>
        <taxon>Campylobacteraceae</taxon>
        <taxon>Campylobacter</taxon>
    </lineage>
</organism>
<keyword evidence="3" id="KW-1185">Reference proteome</keyword>
<dbReference type="STRING" id="32024.GCA_000788295_00201"/>
<gene>
    <name evidence="2" type="primary">cbpA</name>
    <name evidence="2" type="ORF">NCTC12475_00109</name>
</gene>
<dbReference type="SUPFAM" id="SSF49493">
    <property type="entry name" value="HSP40/DnaJ peptide-binding domain"/>
    <property type="match status" value="2"/>
</dbReference>
<reference evidence="2 3" key="1">
    <citation type="submission" date="2018-06" db="EMBL/GenBank/DDBJ databases">
        <authorList>
            <consortium name="Pathogen Informatics"/>
            <person name="Doyle S."/>
        </authorList>
    </citation>
    <scope>NUCLEOTIDE SEQUENCE [LARGE SCALE GENOMIC DNA]</scope>
    <source>
        <strain evidence="2 3">NCTC12475</strain>
    </source>
</reference>
<dbReference type="FunFam" id="2.60.260.20:FF:000013">
    <property type="entry name" value="DnaJ subfamily B member 11"/>
    <property type="match status" value="1"/>
</dbReference>
<dbReference type="GO" id="GO:0051082">
    <property type="term" value="F:unfolded protein binding"/>
    <property type="evidence" value="ECO:0007669"/>
    <property type="project" value="InterPro"/>
</dbReference>
<dbReference type="PANTHER" id="PTHR43096">
    <property type="entry name" value="DNAJ HOMOLOG 1, MITOCHONDRIAL-RELATED"/>
    <property type="match status" value="1"/>
</dbReference>
<dbReference type="InterPro" id="IPR001623">
    <property type="entry name" value="DnaJ_domain"/>
</dbReference>
<sequence>MSNSLYETLGVDKSASSEEIKKAYRRLARKYHPDINKDPKAEDKFKEINAAYEILSDESKRKQYDMHGDSMFGGQSFHDFTQNQDLGNLDEILRNIFGGAFGSRSSSGFGGNSFSSFSSYNGFGADLDTQAKIKIPFDVAVMGGEKQINIGGESIKIRIPAGINSGEKLRVKGKGRSIGGQRGDLILNVAVESSSEYERNGDDLTKELNISLKTALFGNKVDVQTYKKPVSIKISPNTKPNQKIRLKGYGVQNRKSGIYGDLYLKVNVVLPDISNLDDNLVELMKEKLPQ</sequence>
<dbReference type="CDD" id="cd06257">
    <property type="entry name" value="DnaJ"/>
    <property type="match status" value="1"/>
</dbReference>
<dbReference type="Proteomes" id="UP000254920">
    <property type="component" value="Unassembled WGS sequence"/>
</dbReference>
<dbReference type="InterPro" id="IPR008971">
    <property type="entry name" value="HSP40/DnaJ_pept-bd"/>
</dbReference>
<dbReference type="Pfam" id="PF00226">
    <property type="entry name" value="DnaJ"/>
    <property type="match status" value="1"/>
</dbReference>
<dbReference type="CDD" id="cd10747">
    <property type="entry name" value="DnaJ_C"/>
    <property type="match status" value="1"/>
</dbReference>
<evidence type="ECO:0000313" key="3">
    <source>
        <dbReference type="Proteomes" id="UP000254920"/>
    </source>
</evidence>
<dbReference type="PRINTS" id="PR00625">
    <property type="entry name" value="JDOMAIN"/>
</dbReference>
<dbReference type="OrthoDB" id="9779889at2"/>
<dbReference type="InterPro" id="IPR002939">
    <property type="entry name" value="DnaJ_C"/>
</dbReference>
<evidence type="ECO:0000256" key="1">
    <source>
        <dbReference type="ARBA" id="ARBA00023186"/>
    </source>
</evidence>
<name>A0A381DHJ1_9BACT</name>
<dbReference type="SMART" id="SM00271">
    <property type="entry name" value="DnaJ"/>
    <property type="match status" value="1"/>
</dbReference>
<protein>
    <submittedName>
        <fullName evidence="2">Protein translation intiation inhibitor</fullName>
    </submittedName>
</protein>